<protein>
    <recommendedName>
        <fullName evidence="3">F-box associated domain-containing protein</fullName>
    </recommendedName>
</protein>
<reference evidence="1 2" key="1">
    <citation type="journal article" date="2019" name="Genome Biol. Evol.">
        <title>Insights into the evolution of the New World diploid cottons (Gossypium, subgenus Houzingenia) based on genome sequencing.</title>
        <authorList>
            <person name="Grover C.E."/>
            <person name="Arick M.A. 2nd"/>
            <person name="Thrash A."/>
            <person name="Conover J.L."/>
            <person name="Sanders W.S."/>
            <person name="Peterson D.G."/>
            <person name="Frelichowski J.E."/>
            <person name="Scheffler J.A."/>
            <person name="Scheffler B.E."/>
            <person name="Wendel J.F."/>
        </authorList>
    </citation>
    <scope>NUCLEOTIDE SEQUENCE [LARGE SCALE GENOMIC DNA]</scope>
    <source>
        <strain evidence="1">157</strain>
        <tissue evidence="1">Leaf</tissue>
    </source>
</reference>
<gene>
    <name evidence="1" type="ORF">Golob_012376</name>
</gene>
<keyword evidence="2" id="KW-1185">Reference proteome</keyword>
<sequence length="123" mass="14300">MNMKAMGGYLCLITSYTEFNDDVVDIWIMKESWIKLISWKKSESILGFPIVIPLAFSKSGDKVLFSIALHKFVWYDLGSKRVESLCGMIWEAKRLRRLGLEMSQLSMMWTCMFRALSLLMVML</sequence>
<dbReference type="Proteomes" id="UP000593572">
    <property type="component" value="Unassembled WGS sequence"/>
</dbReference>
<evidence type="ECO:0000313" key="2">
    <source>
        <dbReference type="Proteomes" id="UP000593572"/>
    </source>
</evidence>
<organism evidence="1 2">
    <name type="scientific">Gossypium lobatum</name>
    <dbReference type="NCBI Taxonomy" id="34289"/>
    <lineage>
        <taxon>Eukaryota</taxon>
        <taxon>Viridiplantae</taxon>
        <taxon>Streptophyta</taxon>
        <taxon>Embryophyta</taxon>
        <taxon>Tracheophyta</taxon>
        <taxon>Spermatophyta</taxon>
        <taxon>Magnoliopsida</taxon>
        <taxon>eudicotyledons</taxon>
        <taxon>Gunneridae</taxon>
        <taxon>Pentapetalae</taxon>
        <taxon>rosids</taxon>
        <taxon>malvids</taxon>
        <taxon>Malvales</taxon>
        <taxon>Malvaceae</taxon>
        <taxon>Malvoideae</taxon>
        <taxon>Gossypium</taxon>
    </lineage>
</organism>
<proteinExistence type="predicted"/>
<evidence type="ECO:0000313" key="1">
    <source>
        <dbReference type="EMBL" id="MBA0553173.1"/>
    </source>
</evidence>
<evidence type="ECO:0008006" key="3">
    <source>
        <dbReference type="Google" id="ProtNLM"/>
    </source>
</evidence>
<dbReference type="AlphaFoldDB" id="A0A7J8LL95"/>
<comment type="caution">
    <text evidence="1">The sequence shown here is derived from an EMBL/GenBank/DDBJ whole genome shotgun (WGS) entry which is preliminary data.</text>
</comment>
<name>A0A7J8LL95_9ROSI</name>
<accession>A0A7J8LL95</accession>
<dbReference type="EMBL" id="JABEZX010000004">
    <property type="protein sequence ID" value="MBA0553173.1"/>
    <property type="molecule type" value="Genomic_DNA"/>
</dbReference>